<organism evidence="2 3">
    <name type="scientific">Nitrosomonas marina</name>
    <dbReference type="NCBI Taxonomy" id="917"/>
    <lineage>
        <taxon>Bacteria</taxon>
        <taxon>Pseudomonadati</taxon>
        <taxon>Pseudomonadota</taxon>
        <taxon>Betaproteobacteria</taxon>
        <taxon>Nitrosomonadales</taxon>
        <taxon>Nitrosomonadaceae</taxon>
        <taxon>Nitrosomonas</taxon>
    </lineage>
</organism>
<dbReference type="NCBIfam" id="NF002541">
    <property type="entry name" value="PRK02101.1-1"/>
    <property type="match status" value="1"/>
</dbReference>
<dbReference type="OrthoDB" id="9777133at2"/>
<dbReference type="NCBIfam" id="NF002542">
    <property type="entry name" value="PRK02101.1-3"/>
    <property type="match status" value="1"/>
</dbReference>
<dbReference type="Pfam" id="PF03883">
    <property type="entry name" value="H2O2_YaaD"/>
    <property type="match status" value="1"/>
</dbReference>
<evidence type="ECO:0000256" key="1">
    <source>
        <dbReference type="HAMAP-Rule" id="MF_00652"/>
    </source>
</evidence>
<dbReference type="GO" id="GO:0033194">
    <property type="term" value="P:response to hydroperoxide"/>
    <property type="evidence" value="ECO:0007669"/>
    <property type="project" value="TreeGrafter"/>
</dbReference>
<sequence>MIIVISPAKTLDFETPARTEKFTLPDFLDESEMLVTQLQAMEPDEIGRLMSISPKLAVLNSNRYYEWKRPFNRNNAKQAMYAFKGDVYTGLDAETLDAQTVEFAQNHLRILSGLYGMLRPLDLIQPYRLEMGTQLKNQRGDNLYEFWGDILTDAINQELRKQGADTLINLASQEYFKSLKMDKLNARVITPIFKDEKNGVYKIISFFAKKARGLMSRFIFMNKLSTPEDIKQFDVAGYQFAAAESNDHEWIFMRKESAGRAVKN</sequence>
<reference evidence="3" key="1">
    <citation type="submission" date="2016-10" db="EMBL/GenBank/DDBJ databases">
        <authorList>
            <person name="Varghese N."/>
            <person name="Submissions S."/>
        </authorList>
    </citation>
    <scope>NUCLEOTIDE SEQUENCE [LARGE SCALE GENOMIC DNA]</scope>
    <source>
        <strain evidence="3">Nm71</strain>
    </source>
</reference>
<dbReference type="AlphaFoldDB" id="A0A1I0CCJ7"/>
<dbReference type="PANTHER" id="PTHR30283:SF4">
    <property type="entry name" value="PEROXIDE STRESS RESISTANCE PROTEIN YAAA"/>
    <property type="match status" value="1"/>
</dbReference>
<dbReference type="InterPro" id="IPR005583">
    <property type="entry name" value="YaaA"/>
</dbReference>
<protein>
    <recommendedName>
        <fullName evidence="1">UPF0246 protein SAMN05216326_11414</fullName>
    </recommendedName>
</protein>
<evidence type="ECO:0000313" key="2">
    <source>
        <dbReference type="EMBL" id="SET16830.1"/>
    </source>
</evidence>
<dbReference type="Proteomes" id="UP000199345">
    <property type="component" value="Unassembled WGS sequence"/>
</dbReference>
<proteinExistence type="inferred from homology"/>
<dbReference type="GO" id="GO:0005829">
    <property type="term" value="C:cytosol"/>
    <property type="evidence" value="ECO:0007669"/>
    <property type="project" value="TreeGrafter"/>
</dbReference>
<keyword evidence="3" id="KW-1185">Reference proteome</keyword>
<dbReference type="EMBL" id="FOIA01000014">
    <property type="protein sequence ID" value="SET16830.1"/>
    <property type="molecule type" value="Genomic_DNA"/>
</dbReference>
<dbReference type="HAMAP" id="MF_00652">
    <property type="entry name" value="UPF0246"/>
    <property type="match status" value="1"/>
</dbReference>
<name>A0A1I0CCJ7_9PROT</name>
<evidence type="ECO:0000313" key="3">
    <source>
        <dbReference type="Proteomes" id="UP000199345"/>
    </source>
</evidence>
<accession>A0A1I0CCJ7</accession>
<dbReference type="PANTHER" id="PTHR30283">
    <property type="entry name" value="PEROXIDE STRESS RESPONSE PROTEIN YAAA"/>
    <property type="match status" value="1"/>
</dbReference>
<gene>
    <name evidence="2" type="ORF">SAMN05216326_11414</name>
</gene>
<dbReference type="RefSeq" id="WP_090658350.1">
    <property type="nucleotide sequence ID" value="NZ_FOIA01000014.1"/>
</dbReference>
<comment type="similarity">
    <text evidence="1">Belongs to the UPF0246 family.</text>
</comment>